<proteinExistence type="predicted"/>
<evidence type="ECO:0000313" key="2">
    <source>
        <dbReference type="EMBL" id="KIK77477.1"/>
    </source>
</evidence>
<feature type="transmembrane region" description="Helical" evidence="1">
    <location>
        <begin position="97"/>
        <end position="117"/>
    </location>
</feature>
<accession>A0A0D0C2X8</accession>
<keyword evidence="1" id="KW-1133">Transmembrane helix</keyword>
<protein>
    <submittedName>
        <fullName evidence="2">Uncharacterized protein</fullName>
    </submittedName>
</protein>
<dbReference type="InParanoid" id="A0A0D0C2X8"/>
<dbReference type="AlphaFoldDB" id="A0A0D0C2X8"/>
<reference evidence="3" key="2">
    <citation type="submission" date="2015-01" db="EMBL/GenBank/DDBJ databases">
        <title>Evolutionary Origins and Diversification of the Mycorrhizal Mutualists.</title>
        <authorList>
            <consortium name="DOE Joint Genome Institute"/>
            <consortium name="Mycorrhizal Genomics Consortium"/>
            <person name="Kohler A."/>
            <person name="Kuo A."/>
            <person name="Nagy L.G."/>
            <person name="Floudas D."/>
            <person name="Copeland A."/>
            <person name="Barry K.W."/>
            <person name="Cichocki N."/>
            <person name="Veneault-Fourrey C."/>
            <person name="LaButti K."/>
            <person name="Lindquist E.A."/>
            <person name="Lipzen A."/>
            <person name="Lundell T."/>
            <person name="Morin E."/>
            <person name="Murat C."/>
            <person name="Riley R."/>
            <person name="Ohm R."/>
            <person name="Sun H."/>
            <person name="Tunlid A."/>
            <person name="Henrissat B."/>
            <person name="Grigoriev I.V."/>
            <person name="Hibbett D.S."/>
            <person name="Martin F."/>
        </authorList>
    </citation>
    <scope>NUCLEOTIDE SEQUENCE [LARGE SCALE GENOMIC DNA]</scope>
    <source>
        <strain evidence="3">Ve08.2h10</strain>
    </source>
</reference>
<feature type="transmembrane region" description="Helical" evidence="1">
    <location>
        <begin position="55"/>
        <end position="77"/>
    </location>
</feature>
<sequence>MSSGLQEANTFTLSEEQFRRVAERCGISGVDTNVYTKYIEMLVEFDKIPFRANMLASFFSWLLLAGFILFPGTFAAWLRSDLTVVVQLMDYVEQVPLYVIAWVCTGIGGAGMLWLWWKWRKNYFWLMSSIFIPGLLSSVAGIISTIASVYGAQYGIFTVTSKSALCVTAAVGFVCTLMCIFYRFILIRGLEKQHEKEVGNKRGVI</sequence>
<evidence type="ECO:0000313" key="3">
    <source>
        <dbReference type="Proteomes" id="UP000054538"/>
    </source>
</evidence>
<keyword evidence="3" id="KW-1185">Reference proteome</keyword>
<dbReference type="OrthoDB" id="3254104at2759"/>
<name>A0A0D0C2X8_9AGAM</name>
<dbReference type="STRING" id="930991.A0A0D0C2X8"/>
<feature type="transmembrane region" description="Helical" evidence="1">
    <location>
        <begin position="124"/>
        <end position="150"/>
    </location>
</feature>
<dbReference type="Proteomes" id="UP000054538">
    <property type="component" value="Unassembled WGS sequence"/>
</dbReference>
<gene>
    <name evidence="2" type="ORF">PAXRUDRAFT_834972</name>
</gene>
<organism evidence="2 3">
    <name type="scientific">Paxillus rubicundulus Ve08.2h10</name>
    <dbReference type="NCBI Taxonomy" id="930991"/>
    <lineage>
        <taxon>Eukaryota</taxon>
        <taxon>Fungi</taxon>
        <taxon>Dikarya</taxon>
        <taxon>Basidiomycota</taxon>
        <taxon>Agaricomycotina</taxon>
        <taxon>Agaricomycetes</taxon>
        <taxon>Agaricomycetidae</taxon>
        <taxon>Boletales</taxon>
        <taxon>Paxilineae</taxon>
        <taxon>Paxillaceae</taxon>
        <taxon>Paxillus</taxon>
    </lineage>
</organism>
<reference evidence="2 3" key="1">
    <citation type="submission" date="2014-04" db="EMBL/GenBank/DDBJ databases">
        <authorList>
            <consortium name="DOE Joint Genome Institute"/>
            <person name="Kuo A."/>
            <person name="Kohler A."/>
            <person name="Jargeat P."/>
            <person name="Nagy L.G."/>
            <person name="Floudas D."/>
            <person name="Copeland A."/>
            <person name="Barry K.W."/>
            <person name="Cichocki N."/>
            <person name="Veneault-Fourrey C."/>
            <person name="LaButti K."/>
            <person name="Lindquist E.A."/>
            <person name="Lipzen A."/>
            <person name="Lundell T."/>
            <person name="Morin E."/>
            <person name="Murat C."/>
            <person name="Sun H."/>
            <person name="Tunlid A."/>
            <person name="Henrissat B."/>
            <person name="Grigoriev I.V."/>
            <person name="Hibbett D.S."/>
            <person name="Martin F."/>
            <person name="Nordberg H.P."/>
            <person name="Cantor M.N."/>
            <person name="Hua S.X."/>
        </authorList>
    </citation>
    <scope>NUCLEOTIDE SEQUENCE [LARGE SCALE GENOMIC DNA]</scope>
    <source>
        <strain evidence="2 3">Ve08.2h10</strain>
    </source>
</reference>
<keyword evidence="1" id="KW-0812">Transmembrane</keyword>
<dbReference type="EMBL" id="KN826969">
    <property type="protein sequence ID" value="KIK77477.1"/>
    <property type="molecule type" value="Genomic_DNA"/>
</dbReference>
<keyword evidence="1" id="KW-0472">Membrane</keyword>
<dbReference type="HOGENOM" id="CLU_037457_1_0_1"/>
<evidence type="ECO:0000256" key="1">
    <source>
        <dbReference type="SAM" id="Phobius"/>
    </source>
</evidence>
<feature type="transmembrane region" description="Helical" evidence="1">
    <location>
        <begin position="162"/>
        <end position="186"/>
    </location>
</feature>